<keyword evidence="7" id="KW-1185">Reference proteome</keyword>
<dbReference type="Gene3D" id="3.30.70.360">
    <property type="match status" value="1"/>
</dbReference>
<protein>
    <submittedName>
        <fullName evidence="6">Peptidase M20</fullName>
    </submittedName>
</protein>
<keyword evidence="3" id="KW-0378">Hydrolase</keyword>
<dbReference type="SUPFAM" id="SSF55031">
    <property type="entry name" value="Bacterial exopeptidase dimerisation domain"/>
    <property type="match status" value="1"/>
</dbReference>
<dbReference type="GO" id="GO:0016787">
    <property type="term" value="F:hydrolase activity"/>
    <property type="evidence" value="ECO:0007669"/>
    <property type="project" value="UniProtKB-KW"/>
</dbReference>
<dbReference type="Proteomes" id="UP000053557">
    <property type="component" value="Unassembled WGS sequence"/>
</dbReference>
<name>A0A117SXY9_9BACL</name>
<dbReference type="InterPro" id="IPR001261">
    <property type="entry name" value="ArgE/DapE_CS"/>
</dbReference>
<dbReference type="PANTHER" id="PTHR43808">
    <property type="entry name" value="ACETYLORNITHINE DEACETYLASE"/>
    <property type="match status" value="1"/>
</dbReference>
<dbReference type="OrthoDB" id="9783294at2"/>
<accession>A0A117SXY9</accession>
<evidence type="ECO:0000256" key="3">
    <source>
        <dbReference type="ARBA" id="ARBA00022801"/>
    </source>
</evidence>
<dbReference type="PROSITE" id="PS00758">
    <property type="entry name" value="ARGE_DAPE_CPG2_1"/>
    <property type="match status" value="1"/>
</dbReference>
<dbReference type="Pfam" id="PF01546">
    <property type="entry name" value="Peptidase_M20"/>
    <property type="match status" value="1"/>
</dbReference>
<proteinExistence type="predicted"/>
<dbReference type="InterPro" id="IPR011650">
    <property type="entry name" value="Peptidase_M20_dimer"/>
</dbReference>
<dbReference type="PANTHER" id="PTHR43808:SF17">
    <property type="entry name" value="PEPTIDASE M20"/>
    <property type="match status" value="1"/>
</dbReference>
<keyword evidence="2" id="KW-0479">Metal-binding</keyword>
<sequence>MADGVCAVSDRIQEIMEQVSAHSDVRRSLAWIHADVERTIEEQIELTEIAAPSFQEALRGERFKEKLEALFLEDVCIDPVGNVTGIRRGVGDGPTLLICAHLDTVFPAGTDVSVKRREGRLFAPGIADDGRGLATVLGLARALQESGIKTRGDILFGATVGEEGLGDLRGVKALFGGHTQAEPAQAGLTSADYVPRIDGFISIEPGSPSRTTYLATGSRRYRITFHGQGGHSFGDFGTPSAIHALGRAIANIADLRPPRDPKTTFNVGEISGGTSVNTIAQRASMLLDLRSNSLAELSALEEQALCAVRAACDEENRGVDRPKLRVEIEKIGDRPAGEQSPDAPIVRASLAAARVLGLEPVLDQAQSTDANVPIQLGIPSVTLGGGGDCGGMHTLEEFFDPRGSHVGVQHAFLTMLALVGVRDAWEPLLENRSASQSRSLNCGADETLV</sequence>
<dbReference type="InterPro" id="IPR036264">
    <property type="entry name" value="Bact_exopeptidase_dim_dom"/>
</dbReference>
<evidence type="ECO:0000313" key="6">
    <source>
        <dbReference type="EMBL" id="KUO96106.1"/>
    </source>
</evidence>
<evidence type="ECO:0000256" key="4">
    <source>
        <dbReference type="ARBA" id="ARBA00022833"/>
    </source>
</evidence>
<evidence type="ECO:0000259" key="5">
    <source>
        <dbReference type="Pfam" id="PF07687"/>
    </source>
</evidence>
<organism evidence="6 7">
    <name type="scientific">Ferroacidibacillus organovorans</name>
    <dbReference type="NCBI Taxonomy" id="1765683"/>
    <lineage>
        <taxon>Bacteria</taxon>
        <taxon>Bacillati</taxon>
        <taxon>Bacillota</taxon>
        <taxon>Bacilli</taxon>
        <taxon>Bacillales</taxon>
        <taxon>Alicyclobacillaceae</taxon>
        <taxon>Ferroacidibacillus</taxon>
    </lineage>
</organism>
<dbReference type="SUPFAM" id="SSF53187">
    <property type="entry name" value="Zn-dependent exopeptidases"/>
    <property type="match status" value="1"/>
</dbReference>
<comment type="caution">
    <text evidence="6">The sequence shown here is derived from an EMBL/GenBank/DDBJ whole genome shotgun (WGS) entry which is preliminary data.</text>
</comment>
<dbReference type="Gene3D" id="3.40.630.10">
    <property type="entry name" value="Zn peptidases"/>
    <property type="match status" value="1"/>
</dbReference>
<keyword evidence="4" id="KW-0862">Zinc</keyword>
<gene>
    <name evidence="6" type="ORF">ATW55_01300</name>
</gene>
<dbReference type="AlphaFoldDB" id="A0A117SXY9"/>
<dbReference type="InterPro" id="IPR002933">
    <property type="entry name" value="Peptidase_M20"/>
</dbReference>
<feature type="domain" description="Peptidase M20 dimerisation" evidence="5">
    <location>
        <begin position="217"/>
        <end position="304"/>
    </location>
</feature>
<evidence type="ECO:0000256" key="2">
    <source>
        <dbReference type="ARBA" id="ARBA00022723"/>
    </source>
</evidence>
<evidence type="ECO:0000313" key="7">
    <source>
        <dbReference type="Proteomes" id="UP000053557"/>
    </source>
</evidence>
<dbReference type="EMBL" id="LPVJ01000029">
    <property type="protein sequence ID" value="KUO96106.1"/>
    <property type="molecule type" value="Genomic_DNA"/>
</dbReference>
<comment type="cofactor">
    <cofactor evidence="1">
        <name>Zn(2+)</name>
        <dbReference type="ChEBI" id="CHEBI:29105"/>
    </cofactor>
</comment>
<dbReference type="InterPro" id="IPR050072">
    <property type="entry name" value="Peptidase_M20A"/>
</dbReference>
<dbReference type="GO" id="GO:0046872">
    <property type="term" value="F:metal ion binding"/>
    <property type="evidence" value="ECO:0007669"/>
    <property type="project" value="UniProtKB-KW"/>
</dbReference>
<dbReference type="Pfam" id="PF07687">
    <property type="entry name" value="M20_dimer"/>
    <property type="match status" value="1"/>
</dbReference>
<evidence type="ECO:0000256" key="1">
    <source>
        <dbReference type="ARBA" id="ARBA00001947"/>
    </source>
</evidence>
<reference evidence="6 7" key="1">
    <citation type="submission" date="2015-12" db="EMBL/GenBank/DDBJ databases">
        <title>Draft genome sequence of Acidibacillus ferrooxidans ITV001, isolated from a chalcopyrite acid mine drainage site in Brazil.</title>
        <authorList>
            <person name="Dall'Agnol H."/>
            <person name="Nancucheo I."/>
            <person name="Johnson B."/>
            <person name="Oliveira R."/>
            <person name="Leite L."/>
            <person name="Pylro V."/>
            <person name="Nunes G.L."/>
            <person name="Tzotzos G."/>
            <person name="Fernandes G.R."/>
            <person name="Dutra J."/>
            <person name="Orellana S.C."/>
            <person name="Oliveira G."/>
        </authorList>
    </citation>
    <scope>NUCLEOTIDE SEQUENCE [LARGE SCALE GENOMIC DNA]</scope>
    <source>
        <strain evidence="7">ITV01</strain>
    </source>
</reference>